<dbReference type="EMBL" id="JAAQHG020000006">
    <property type="protein sequence ID" value="KAL1588664.1"/>
    <property type="molecule type" value="Genomic_DNA"/>
</dbReference>
<gene>
    <name evidence="1" type="ORF">WHR41_02634</name>
</gene>
<accession>A0AB34KZU0</accession>
<dbReference type="InterPro" id="IPR036291">
    <property type="entry name" value="NAD(P)-bd_dom_sf"/>
</dbReference>
<dbReference type="Proteomes" id="UP000803884">
    <property type="component" value="Unassembled WGS sequence"/>
</dbReference>
<dbReference type="AlphaFoldDB" id="A0AB34KZU0"/>
<reference evidence="1 2" key="1">
    <citation type="journal article" date="2020" name="Microbiol. Resour. Announc.">
        <title>Draft Genome Sequence of a Cladosporium Species Isolated from the Mesophotic Ascidian Didemnum maculosum.</title>
        <authorList>
            <person name="Gioti A."/>
            <person name="Siaperas R."/>
            <person name="Nikolaivits E."/>
            <person name="Le Goff G."/>
            <person name="Ouazzani J."/>
            <person name="Kotoulas G."/>
            <person name="Topakas E."/>
        </authorList>
    </citation>
    <scope>NUCLEOTIDE SEQUENCE [LARGE SCALE GENOMIC DNA]</scope>
    <source>
        <strain evidence="1 2">TM138-S3</strain>
    </source>
</reference>
<dbReference type="RefSeq" id="XP_069231769.1">
    <property type="nucleotide sequence ID" value="XM_069371240.1"/>
</dbReference>
<evidence type="ECO:0008006" key="3">
    <source>
        <dbReference type="Google" id="ProtNLM"/>
    </source>
</evidence>
<protein>
    <recommendedName>
        <fullName evidence="3">NAD(P)-binding domain-containing protein</fullName>
    </recommendedName>
</protein>
<name>A0AB34KZU0_9PEZI</name>
<evidence type="ECO:0000313" key="1">
    <source>
        <dbReference type="EMBL" id="KAL1588664.1"/>
    </source>
</evidence>
<comment type="caution">
    <text evidence="1">The sequence shown here is derived from an EMBL/GenBank/DDBJ whole genome shotgun (WGS) entry which is preliminary data.</text>
</comment>
<sequence>MKLIITGATGRIGGGALQNALNNSSVTSVVVLSRRDIGTQHPKLQTIIKKDYLKYTAEELKQLEGAEACIWALGAPTSGADVHIQYPRAAQRAFHESLAPKTPGGKPFRFILLSGGAVVRDQSTRLPPGLSALKERGKVELEFIDFEAKQGATWKVFVARPWMVVMPGSWVGWAIPAAYQIPVEVLGAALVQLGVSGGAEQTLDNTSLKKMGMMIIGHP</sequence>
<dbReference type="Gene3D" id="3.40.50.720">
    <property type="entry name" value="NAD(P)-binding Rossmann-like Domain"/>
    <property type="match status" value="1"/>
</dbReference>
<organism evidence="1 2">
    <name type="scientific">Cladosporium halotolerans</name>
    <dbReference type="NCBI Taxonomy" id="1052096"/>
    <lineage>
        <taxon>Eukaryota</taxon>
        <taxon>Fungi</taxon>
        <taxon>Dikarya</taxon>
        <taxon>Ascomycota</taxon>
        <taxon>Pezizomycotina</taxon>
        <taxon>Dothideomycetes</taxon>
        <taxon>Dothideomycetidae</taxon>
        <taxon>Cladosporiales</taxon>
        <taxon>Cladosporiaceae</taxon>
        <taxon>Cladosporium</taxon>
    </lineage>
</organism>
<keyword evidence="2" id="KW-1185">Reference proteome</keyword>
<evidence type="ECO:0000313" key="2">
    <source>
        <dbReference type="Proteomes" id="UP000803884"/>
    </source>
</evidence>
<dbReference type="PANTHER" id="PTHR14097:SF9">
    <property type="entry name" value="EPIMERASE, PUTATIVE (AFU_ORTHOLOGUE AFUA_8G07320)-RELATED"/>
    <property type="match status" value="1"/>
</dbReference>
<dbReference type="GeneID" id="96004078"/>
<dbReference type="SUPFAM" id="SSF51735">
    <property type="entry name" value="NAD(P)-binding Rossmann-fold domains"/>
    <property type="match status" value="1"/>
</dbReference>
<dbReference type="PANTHER" id="PTHR14097">
    <property type="entry name" value="OXIDOREDUCTASE HTATIP2"/>
    <property type="match status" value="1"/>
</dbReference>
<proteinExistence type="predicted"/>